<evidence type="ECO:0000256" key="7">
    <source>
        <dbReference type="ARBA" id="ARBA00023242"/>
    </source>
</evidence>
<feature type="region of interest" description="Disordered" evidence="8">
    <location>
        <begin position="275"/>
        <end position="334"/>
    </location>
</feature>
<name>A0A9W8I5A4_9FUNG</name>
<evidence type="ECO:0000256" key="4">
    <source>
        <dbReference type="ARBA" id="ARBA00023015"/>
    </source>
</evidence>
<feature type="compositionally biased region" description="Polar residues" evidence="8">
    <location>
        <begin position="305"/>
        <end position="317"/>
    </location>
</feature>
<reference evidence="10" key="1">
    <citation type="submission" date="2022-07" db="EMBL/GenBank/DDBJ databases">
        <title>Phylogenomic reconstructions and comparative analyses of Kickxellomycotina fungi.</title>
        <authorList>
            <person name="Reynolds N.K."/>
            <person name="Stajich J.E."/>
            <person name="Barry K."/>
            <person name="Grigoriev I.V."/>
            <person name="Crous P."/>
            <person name="Smith M.E."/>
        </authorList>
    </citation>
    <scope>NUCLEOTIDE SEQUENCE</scope>
    <source>
        <strain evidence="10">NRRL 1566</strain>
    </source>
</reference>
<dbReference type="Pfam" id="PF00172">
    <property type="entry name" value="Zn_clus"/>
    <property type="match status" value="1"/>
</dbReference>
<dbReference type="Gene3D" id="4.10.240.10">
    <property type="entry name" value="Zn(2)-C6 fungal-type DNA-binding domain"/>
    <property type="match status" value="1"/>
</dbReference>
<feature type="domain" description="Zn(2)-C6 fungal-type" evidence="9">
    <location>
        <begin position="51"/>
        <end position="81"/>
    </location>
</feature>
<dbReference type="EMBL" id="JANBUW010000186">
    <property type="protein sequence ID" value="KAJ2848292.1"/>
    <property type="molecule type" value="Genomic_DNA"/>
</dbReference>
<dbReference type="InterPro" id="IPR007219">
    <property type="entry name" value="XnlR_reg_dom"/>
</dbReference>
<evidence type="ECO:0000259" key="9">
    <source>
        <dbReference type="PROSITE" id="PS50048"/>
    </source>
</evidence>
<dbReference type="GO" id="GO:0005634">
    <property type="term" value="C:nucleus"/>
    <property type="evidence" value="ECO:0007669"/>
    <property type="project" value="UniProtKB-SubCell"/>
</dbReference>
<dbReference type="InterPro" id="IPR051615">
    <property type="entry name" value="Transcr_Regulatory_Elem"/>
</dbReference>
<dbReference type="PANTHER" id="PTHR31313:SF81">
    <property type="entry name" value="TY1 ENHANCER ACTIVATOR"/>
    <property type="match status" value="1"/>
</dbReference>
<feature type="compositionally biased region" description="Low complexity" evidence="8">
    <location>
        <begin position="283"/>
        <end position="304"/>
    </location>
</feature>
<dbReference type="SUPFAM" id="SSF57701">
    <property type="entry name" value="Zn2/Cys6 DNA-binding domain"/>
    <property type="match status" value="1"/>
</dbReference>
<evidence type="ECO:0000256" key="3">
    <source>
        <dbReference type="ARBA" id="ARBA00022833"/>
    </source>
</evidence>
<evidence type="ECO:0000256" key="2">
    <source>
        <dbReference type="ARBA" id="ARBA00022723"/>
    </source>
</evidence>
<dbReference type="OrthoDB" id="2406834at2759"/>
<evidence type="ECO:0000256" key="1">
    <source>
        <dbReference type="ARBA" id="ARBA00004123"/>
    </source>
</evidence>
<feature type="region of interest" description="Disordered" evidence="8">
    <location>
        <begin position="712"/>
        <end position="763"/>
    </location>
</feature>
<keyword evidence="11" id="KW-1185">Reference proteome</keyword>
<sequence length="1244" mass="135896">MNNYTGHSPSDSIAPPSPQANASAIEFTRSSNEFVGSQFESPGKRQRISRACDLCRRKKVKCDGKRPICTHCEAIGNACTYLDATKKRGPPKGYIDAIENRLLAAESLLKGLVLSDSNAAQHVLDALRTSRDSASSLISSSNGKLFGCISLKELEAQAAANTVNTSVTTAGGSAAEDSTADLGANCSNHPTPLPAFTTPTTDDANANDDTHEENAHLTRLEKGVGHLTLDPTGSLRYLGDSSGWYIINRSLLTSEASPRLTRGIDGAFRWPPISNYSARDPEPSSTSAYSAQATSPPPSTLSSSDNGFSTASAQAGSEQPCIMPVPRNLPPSGKPPMPDMGEQIKMLSLYFRHVHPVFPILCKTYLLEKFFSENRRPTPALMSAVFAAASTYKYREAQTKEDMAHIRIQMAVHFQRAKMYLDEQYTLNTIASILTLLLMSVYEQGTMSTRSWLYSGMAIRKAYDLGLHRDVGVAKHEGTSVLSLREVETRQRAWWGCYMMDIMVSATLGRPTTIRDFTFDAPYPENYGEDDDELLVDSPMTRDPLDGYIACQPTQSADFGSNLQAPRAAVGMAVAERMRDYVSLSVGESESDDSDINESTERSQQTKPLGVYHLELLHVLGHILTEMYACKPHRSFVTKLCLHDLHSRADQLITLDHQLRKWKASLPAKLQYSADDIIATRPPRCVYVALIHLVYYTAMILLHRPFISRLSSPQQPSAHESDDTTNTMPSESMESDYSDTYASSRKDTGFSPTRSNTSASPLPSHSICTISAQMISLIGQAIIQDSRIFIMPFLTFMMFTAGTMHLNNVIVAAEGWIARRFLKRTLNVMSRLGAHWGVSYKCYTMLNTLVRANKIGLDKVVDDSETGIRIIKERISEISRISQLVYESRILRHECSIRPDKGKSTWTHNTSKESEQLFSKADAGLQRATSTVATEQIANTSKLSEAKRRHSLQPQVHGQMNDINPIAGNNSGVGCDIKTKNGGFQGPGKSPIGTKIFALRDKLDKHGRPIVPASPYTFVNFSTQERPQSGPLDACAMSNVLASTNSATPSLAGSALGQFVPSLEFFANADFPLGIGGPNGQASTMVSQTIALHNDEGPAVRNNNPQISLSTSSLATAQQSAQATGTAACISADATNSNNQSILTSRVMETREFTPAQIGLNGVLIDDDIIRNLPFTGPISCDLGLDGLYRQNESNSIQQQPNVPAAETGNILLPRQQNISETTSGTPWSDYVNQLIRMFNDSAQ</sequence>
<dbReference type="CDD" id="cd12148">
    <property type="entry name" value="fungal_TF_MHR"/>
    <property type="match status" value="1"/>
</dbReference>
<evidence type="ECO:0000313" key="11">
    <source>
        <dbReference type="Proteomes" id="UP001139887"/>
    </source>
</evidence>
<dbReference type="PROSITE" id="PS50048">
    <property type="entry name" value="ZN2_CY6_FUNGAL_2"/>
    <property type="match status" value="1"/>
</dbReference>
<keyword evidence="2" id="KW-0479">Metal-binding</keyword>
<feature type="compositionally biased region" description="Polar residues" evidence="8">
    <location>
        <begin position="750"/>
        <end position="763"/>
    </location>
</feature>
<feature type="compositionally biased region" description="Low complexity" evidence="8">
    <location>
        <begin position="194"/>
        <end position="204"/>
    </location>
</feature>
<keyword evidence="3" id="KW-0862">Zinc</keyword>
<comment type="subcellular location">
    <subcellularLocation>
        <location evidence="1">Nucleus</location>
    </subcellularLocation>
</comment>
<keyword evidence="5" id="KW-0238">DNA-binding</keyword>
<evidence type="ECO:0000256" key="5">
    <source>
        <dbReference type="ARBA" id="ARBA00023125"/>
    </source>
</evidence>
<evidence type="ECO:0000313" key="10">
    <source>
        <dbReference type="EMBL" id="KAJ2848292.1"/>
    </source>
</evidence>
<evidence type="ECO:0000256" key="8">
    <source>
        <dbReference type="SAM" id="MobiDB-lite"/>
    </source>
</evidence>
<dbReference type="GO" id="GO:0003677">
    <property type="term" value="F:DNA binding"/>
    <property type="evidence" value="ECO:0007669"/>
    <property type="project" value="UniProtKB-KW"/>
</dbReference>
<dbReference type="PANTHER" id="PTHR31313">
    <property type="entry name" value="TY1 ENHANCER ACTIVATOR"/>
    <property type="match status" value="1"/>
</dbReference>
<organism evidence="10 11">
    <name type="scientific">Coemansia brasiliensis</name>
    <dbReference type="NCBI Taxonomy" id="2650707"/>
    <lineage>
        <taxon>Eukaryota</taxon>
        <taxon>Fungi</taxon>
        <taxon>Fungi incertae sedis</taxon>
        <taxon>Zoopagomycota</taxon>
        <taxon>Kickxellomycotina</taxon>
        <taxon>Kickxellomycetes</taxon>
        <taxon>Kickxellales</taxon>
        <taxon>Kickxellaceae</taxon>
        <taxon>Coemansia</taxon>
    </lineage>
</organism>
<accession>A0A9W8I5A4</accession>
<dbReference type="AlphaFoldDB" id="A0A9W8I5A4"/>
<dbReference type="PROSITE" id="PS00463">
    <property type="entry name" value="ZN2_CY6_FUNGAL_1"/>
    <property type="match status" value="1"/>
</dbReference>
<gene>
    <name evidence="10" type="ORF">IWW36_003389</name>
</gene>
<dbReference type="GO" id="GO:0006351">
    <property type="term" value="P:DNA-templated transcription"/>
    <property type="evidence" value="ECO:0007669"/>
    <property type="project" value="InterPro"/>
</dbReference>
<keyword evidence="4" id="KW-0805">Transcription regulation</keyword>
<dbReference type="Proteomes" id="UP001139887">
    <property type="component" value="Unassembled WGS sequence"/>
</dbReference>
<dbReference type="GO" id="GO:0008270">
    <property type="term" value="F:zinc ion binding"/>
    <property type="evidence" value="ECO:0007669"/>
    <property type="project" value="InterPro"/>
</dbReference>
<dbReference type="InterPro" id="IPR001138">
    <property type="entry name" value="Zn2Cys6_DnaBD"/>
</dbReference>
<keyword evidence="7" id="KW-0539">Nucleus</keyword>
<feature type="region of interest" description="Disordered" evidence="8">
    <location>
        <begin position="181"/>
        <end position="213"/>
    </location>
</feature>
<dbReference type="GO" id="GO:0000981">
    <property type="term" value="F:DNA-binding transcription factor activity, RNA polymerase II-specific"/>
    <property type="evidence" value="ECO:0007669"/>
    <property type="project" value="InterPro"/>
</dbReference>
<dbReference type="SMART" id="SM00066">
    <property type="entry name" value="GAL4"/>
    <property type="match status" value="1"/>
</dbReference>
<proteinExistence type="predicted"/>
<keyword evidence="6" id="KW-0804">Transcription</keyword>
<evidence type="ECO:0000256" key="6">
    <source>
        <dbReference type="ARBA" id="ARBA00023163"/>
    </source>
</evidence>
<dbReference type="InterPro" id="IPR036864">
    <property type="entry name" value="Zn2-C6_fun-type_DNA-bd_sf"/>
</dbReference>
<comment type="caution">
    <text evidence="10">The sequence shown here is derived from an EMBL/GenBank/DDBJ whole genome shotgun (WGS) entry which is preliminary data.</text>
</comment>
<dbReference type="SMART" id="SM00906">
    <property type="entry name" value="Fungal_trans"/>
    <property type="match status" value="1"/>
</dbReference>
<feature type="compositionally biased region" description="Polar residues" evidence="8">
    <location>
        <begin position="1"/>
        <end position="11"/>
    </location>
</feature>
<protein>
    <recommendedName>
        <fullName evidence="9">Zn(2)-C6 fungal-type domain-containing protein</fullName>
    </recommendedName>
</protein>
<dbReference type="CDD" id="cd00067">
    <property type="entry name" value="GAL4"/>
    <property type="match status" value="1"/>
</dbReference>
<dbReference type="Pfam" id="PF04082">
    <property type="entry name" value="Fungal_trans"/>
    <property type="match status" value="1"/>
</dbReference>
<feature type="region of interest" description="Disordered" evidence="8">
    <location>
        <begin position="1"/>
        <end position="22"/>
    </location>
</feature>
<feature type="compositionally biased region" description="Polar residues" evidence="8">
    <location>
        <begin position="712"/>
        <end position="732"/>
    </location>
</feature>